<organism evidence="1 2">
    <name type="scientific">Anaeromyxobacter diazotrophicus</name>
    <dbReference type="NCBI Taxonomy" id="2590199"/>
    <lineage>
        <taxon>Bacteria</taxon>
        <taxon>Pseudomonadati</taxon>
        <taxon>Myxococcota</taxon>
        <taxon>Myxococcia</taxon>
        <taxon>Myxococcales</taxon>
        <taxon>Cystobacterineae</taxon>
        <taxon>Anaeromyxobacteraceae</taxon>
        <taxon>Anaeromyxobacter</taxon>
    </lineage>
</organism>
<comment type="caution">
    <text evidence="1">The sequence shown here is derived from an EMBL/GenBank/DDBJ whole genome shotgun (WGS) entry which is preliminary data.</text>
</comment>
<proteinExistence type="predicted"/>
<evidence type="ECO:0000313" key="1">
    <source>
        <dbReference type="EMBL" id="GEJ55957.1"/>
    </source>
</evidence>
<gene>
    <name evidence="1" type="ORF">AMYX_06980</name>
</gene>
<keyword evidence="2" id="KW-1185">Reference proteome</keyword>
<dbReference type="RefSeq" id="WP_176063017.1">
    <property type="nucleotide sequence ID" value="NZ_BJTG01000002.1"/>
</dbReference>
<accession>A0A7I9VIV2</accession>
<protein>
    <submittedName>
        <fullName evidence="1">Uncharacterized protein</fullName>
    </submittedName>
</protein>
<name>A0A7I9VIV2_9BACT</name>
<reference evidence="2" key="1">
    <citation type="journal article" date="2020" name="Appl. Environ. Microbiol.">
        <title>Diazotrophic Anaeromyxobacter Isolates from Soils.</title>
        <authorList>
            <person name="Masuda Y."/>
            <person name="Yamanaka H."/>
            <person name="Xu Z.X."/>
            <person name="Shiratori Y."/>
            <person name="Aono T."/>
            <person name="Amachi S."/>
            <person name="Senoo K."/>
            <person name="Itoh H."/>
        </authorList>
    </citation>
    <scope>NUCLEOTIDE SEQUENCE [LARGE SCALE GENOMIC DNA]</scope>
    <source>
        <strain evidence="2">R267</strain>
    </source>
</reference>
<dbReference type="Proteomes" id="UP000503640">
    <property type="component" value="Unassembled WGS sequence"/>
</dbReference>
<dbReference type="AlphaFoldDB" id="A0A7I9VIV2"/>
<dbReference type="EMBL" id="BJTG01000002">
    <property type="protein sequence ID" value="GEJ55957.1"/>
    <property type="molecule type" value="Genomic_DNA"/>
</dbReference>
<sequence length="253" mass="27404">MATFLRQVSGMLKAGGNVGRAEKLERQGRLADARVALLQAIEATGLATSSLLEPATASSRFVATTALARIAALLHDRVEATQYARAGLALWAEARLAVPAMRDVNGFAEWESWARAYLEREATQDEVPVGMKIEFIPDGAPETPLILIKGRDGEAVRALRDAIARADRGPFAVHAVRGVEPVGGCHLAAALGDRDRGVRQVGKLAFEWVLDAEGWAQVNGLLKPFEDPTPGRGFQYLSREGEVRVLISRDGRW</sequence>
<evidence type="ECO:0000313" key="2">
    <source>
        <dbReference type="Proteomes" id="UP000503640"/>
    </source>
</evidence>